<evidence type="ECO:0000313" key="2">
    <source>
        <dbReference type="Proteomes" id="UP000515292"/>
    </source>
</evidence>
<dbReference type="EMBL" id="CP059851">
    <property type="protein sequence ID" value="QMW21620.1"/>
    <property type="molecule type" value="Genomic_DNA"/>
</dbReference>
<dbReference type="KEGG" id="sand:H3309_09300"/>
<dbReference type="SUPFAM" id="SSF48295">
    <property type="entry name" value="TrpR-like"/>
    <property type="match status" value="1"/>
</dbReference>
<keyword evidence="2" id="KW-1185">Reference proteome</keyword>
<gene>
    <name evidence="1" type="ORF">H3309_09300</name>
</gene>
<reference evidence="1 2" key="1">
    <citation type="submission" date="2020-07" db="EMBL/GenBank/DDBJ databases">
        <title>Complete genome sequence for Sandaracinobacter sp. M6.</title>
        <authorList>
            <person name="Tang Y."/>
            <person name="Liu Q."/>
            <person name="Guo Z."/>
            <person name="Lei P."/>
            <person name="Huang B."/>
        </authorList>
    </citation>
    <scope>NUCLEOTIDE SEQUENCE [LARGE SCALE GENOMIC DNA]</scope>
    <source>
        <strain evidence="1 2">M6</strain>
    </source>
</reference>
<dbReference type="Pfam" id="PF01527">
    <property type="entry name" value="HTH_Tnp_1"/>
    <property type="match status" value="1"/>
</dbReference>
<dbReference type="GO" id="GO:0004803">
    <property type="term" value="F:transposase activity"/>
    <property type="evidence" value="ECO:0007669"/>
    <property type="project" value="InterPro"/>
</dbReference>
<dbReference type="InterPro" id="IPR010921">
    <property type="entry name" value="Trp_repressor/repl_initiator"/>
</dbReference>
<sequence>MGQVSVFAGPERRRRWSQDERLRILQEAFAPGACVSEVARRHDVSTSLVYAWRKQFAPPLTPVDEGLGFAEAVVTEAHGPVPAAGASGAVVIVEMPRGRVSISASASPALAGAVLRALR</sequence>
<dbReference type="Proteomes" id="UP000515292">
    <property type="component" value="Chromosome"/>
</dbReference>
<dbReference type="RefSeq" id="WP_182294469.1">
    <property type="nucleotide sequence ID" value="NZ_CP059851.1"/>
</dbReference>
<dbReference type="InterPro" id="IPR002514">
    <property type="entry name" value="Transposase_8"/>
</dbReference>
<evidence type="ECO:0000313" key="1">
    <source>
        <dbReference type="EMBL" id="QMW21620.1"/>
    </source>
</evidence>
<dbReference type="AlphaFoldDB" id="A0A7G5IE28"/>
<proteinExistence type="predicted"/>
<accession>A0A7G5IE28</accession>
<dbReference type="GO" id="GO:0043565">
    <property type="term" value="F:sequence-specific DNA binding"/>
    <property type="evidence" value="ECO:0007669"/>
    <property type="project" value="InterPro"/>
</dbReference>
<protein>
    <submittedName>
        <fullName evidence="1">Transposase</fullName>
    </submittedName>
</protein>
<dbReference type="PANTHER" id="PTHR37936:SF3">
    <property type="entry name" value="TRANSPOSASE INSC FOR INSERTION ELEMENT IS2A-RELATED"/>
    <property type="match status" value="1"/>
</dbReference>
<name>A0A7G5IE28_9SPHN</name>
<dbReference type="GO" id="GO:0006313">
    <property type="term" value="P:DNA transposition"/>
    <property type="evidence" value="ECO:0007669"/>
    <property type="project" value="InterPro"/>
</dbReference>
<dbReference type="PANTHER" id="PTHR37936">
    <property type="entry name" value="TRANSPOSASE INSC FOR INSERTION ELEMENT IS2A-RELATED"/>
    <property type="match status" value="1"/>
</dbReference>
<organism evidence="1 2">
    <name type="scientific">Sandaracinobacteroides saxicola</name>
    <dbReference type="NCBI Taxonomy" id="2759707"/>
    <lineage>
        <taxon>Bacteria</taxon>
        <taxon>Pseudomonadati</taxon>
        <taxon>Pseudomonadota</taxon>
        <taxon>Alphaproteobacteria</taxon>
        <taxon>Sphingomonadales</taxon>
        <taxon>Sphingosinicellaceae</taxon>
        <taxon>Sandaracinobacteroides</taxon>
    </lineage>
</organism>
<dbReference type="NCBIfam" id="NF047595">
    <property type="entry name" value="IS66_ISRel24_TnpA"/>
    <property type="match status" value="1"/>
</dbReference>